<proteinExistence type="predicted"/>
<protein>
    <submittedName>
        <fullName evidence="2">Uncharacterized protein</fullName>
    </submittedName>
</protein>
<keyword evidence="3" id="KW-1185">Reference proteome</keyword>
<comment type="caution">
    <text evidence="2">The sequence shown here is derived from an EMBL/GenBank/DDBJ whole genome shotgun (WGS) entry which is preliminary data.</text>
</comment>
<reference evidence="3" key="1">
    <citation type="submission" date="2023-07" db="EMBL/GenBank/DDBJ databases">
        <title>Whole genome shotgun sequence of Streptomyces spororaveus NBRC 15456.</title>
        <authorList>
            <person name="Komaki H."/>
            <person name="Tamura T."/>
        </authorList>
    </citation>
    <scope>NUCLEOTIDE SEQUENCE [LARGE SCALE GENOMIC DNA]</scope>
    <source>
        <strain evidence="3">NBRC 15456</strain>
    </source>
</reference>
<name>A0ABQ3T2I0_9ACTN</name>
<dbReference type="RefSeq" id="WP_202197204.1">
    <property type="nucleotide sequence ID" value="NZ_BAAATO010000022.1"/>
</dbReference>
<organism evidence="2 3">
    <name type="scientific">Streptomyces spororaveus</name>
    <dbReference type="NCBI Taxonomy" id="284039"/>
    <lineage>
        <taxon>Bacteria</taxon>
        <taxon>Bacillati</taxon>
        <taxon>Actinomycetota</taxon>
        <taxon>Actinomycetes</taxon>
        <taxon>Kitasatosporales</taxon>
        <taxon>Streptomycetaceae</taxon>
        <taxon>Streptomyces</taxon>
    </lineage>
</organism>
<sequence length="93" mass="10217">MALRFVGMDPNTGGDGSPTVWVDEEKQEIVIQGWKLDPVTTDEIAGTEWVPGHHRGVPDHETVVRIPARMIQILRKACDDAERAGLRDDAEGG</sequence>
<gene>
    <name evidence="2" type="ORF">Sspor_01520</name>
</gene>
<evidence type="ECO:0000313" key="2">
    <source>
        <dbReference type="EMBL" id="GHI74591.1"/>
    </source>
</evidence>
<evidence type="ECO:0000256" key="1">
    <source>
        <dbReference type="SAM" id="MobiDB-lite"/>
    </source>
</evidence>
<feature type="region of interest" description="Disordered" evidence="1">
    <location>
        <begin position="1"/>
        <end position="20"/>
    </location>
</feature>
<evidence type="ECO:0000313" key="3">
    <source>
        <dbReference type="Proteomes" id="UP000608522"/>
    </source>
</evidence>
<dbReference type="Proteomes" id="UP000608522">
    <property type="component" value="Unassembled WGS sequence"/>
</dbReference>
<accession>A0ABQ3T2I0</accession>
<dbReference type="EMBL" id="BNED01000002">
    <property type="protein sequence ID" value="GHI74591.1"/>
    <property type="molecule type" value="Genomic_DNA"/>
</dbReference>